<dbReference type="GO" id="GO:1904680">
    <property type="term" value="F:peptide transmembrane transporter activity"/>
    <property type="evidence" value="ECO:0007669"/>
    <property type="project" value="TreeGrafter"/>
</dbReference>
<keyword evidence="2" id="KW-0813">Transport</keyword>
<feature type="domain" description="Solute-binding protein family 5" evidence="4">
    <location>
        <begin position="85"/>
        <end position="400"/>
    </location>
</feature>
<dbReference type="PANTHER" id="PTHR30290">
    <property type="entry name" value="PERIPLASMIC BINDING COMPONENT OF ABC TRANSPORTER"/>
    <property type="match status" value="1"/>
</dbReference>
<comment type="caution">
    <text evidence="5">The sequence shown here is derived from an EMBL/GenBank/DDBJ whole genome shotgun (WGS) entry which is preliminary data.</text>
</comment>
<dbReference type="EMBL" id="QRHL01000021">
    <property type="protein sequence ID" value="RHF70818.1"/>
    <property type="molecule type" value="Genomic_DNA"/>
</dbReference>
<proteinExistence type="inferred from homology"/>
<name>A0A414PQJ6_FUSMR</name>
<sequence length="480" mass="56643">MKKNMLKVIFFFLIVAVRSFSIIDDEINEIFQIESSKNKELILEQEVRAETFDPVLVRDTYSKRLIDYLYQQLFKIDENGNVENCLLEKSEWKDKTKLYCILKDDIYFYNGDKITAYDVKASIEDFIERSFMNMSYDSIKKVKVINDREFYIILKYPDVTLERALTNPIISIIKRVDGKILGSGIYYVAEEKNKAFLLKKNKYYKEEKYDFESVEVRGELNSYQRILNSMKAHKYITYDLYKEDIEKAKEIGAITDRIKIEQGNIFDIYSLLFGNNYEYSLDEKKAIESIIDRDIETVYPEKMFLKIKGLNENKFKLSKLKKEYSLEKSREIIKKNNLDKRKIEIMCLNTIHSREMANKVIRELEKEGLQVELKIYDLNKFMHKLRSKDYDIAVYNITISSKYLGASLEKILIGDLASEELHDSIGPFISLMKQSKSQDEAFLALDKILSLIYSGRYFIPIEHKETYILGEGEVIQRVKK</sequence>
<dbReference type="PANTHER" id="PTHR30290:SF9">
    <property type="entry name" value="OLIGOPEPTIDE-BINDING PROTEIN APPA"/>
    <property type="match status" value="1"/>
</dbReference>
<comment type="similarity">
    <text evidence="1">Belongs to the bacterial solute-binding protein 5 family.</text>
</comment>
<dbReference type="Pfam" id="PF00496">
    <property type="entry name" value="SBP_bac_5"/>
    <property type="match status" value="1"/>
</dbReference>
<dbReference type="AlphaFoldDB" id="A0A414PQJ6"/>
<dbReference type="InterPro" id="IPR000914">
    <property type="entry name" value="SBP_5_dom"/>
</dbReference>
<dbReference type="RefSeq" id="WP_005883162.1">
    <property type="nucleotide sequence ID" value="NZ_CABMMQ010000003.1"/>
</dbReference>
<dbReference type="InterPro" id="IPR039424">
    <property type="entry name" value="SBP_5"/>
</dbReference>
<dbReference type="Gene3D" id="3.10.105.10">
    <property type="entry name" value="Dipeptide-binding Protein, Domain 3"/>
    <property type="match status" value="1"/>
</dbReference>
<evidence type="ECO:0000256" key="3">
    <source>
        <dbReference type="ARBA" id="ARBA00022729"/>
    </source>
</evidence>
<evidence type="ECO:0000256" key="1">
    <source>
        <dbReference type="ARBA" id="ARBA00005695"/>
    </source>
</evidence>
<dbReference type="SUPFAM" id="SSF53850">
    <property type="entry name" value="Periplasmic binding protein-like II"/>
    <property type="match status" value="1"/>
</dbReference>
<evidence type="ECO:0000256" key="2">
    <source>
        <dbReference type="ARBA" id="ARBA00022448"/>
    </source>
</evidence>
<reference evidence="5 6" key="1">
    <citation type="submission" date="2018-08" db="EMBL/GenBank/DDBJ databases">
        <title>A genome reference for cultivated species of the human gut microbiota.</title>
        <authorList>
            <person name="Zou Y."/>
            <person name="Xue W."/>
            <person name="Luo G."/>
        </authorList>
    </citation>
    <scope>NUCLEOTIDE SEQUENCE [LARGE SCALE GENOMIC DNA]</scope>
    <source>
        <strain evidence="5 6">AM25-1</strain>
    </source>
</reference>
<evidence type="ECO:0000259" key="4">
    <source>
        <dbReference type="Pfam" id="PF00496"/>
    </source>
</evidence>
<accession>A0A414PQJ6</accession>
<organism evidence="5 6">
    <name type="scientific">Fusobacterium mortiferum</name>
    <dbReference type="NCBI Taxonomy" id="850"/>
    <lineage>
        <taxon>Bacteria</taxon>
        <taxon>Fusobacteriati</taxon>
        <taxon>Fusobacteriota</taxon>
        <taxon>Fusobacteriia</taxon>
        <taxon>Fusobacteriales</taxon>
        <taxon>Fusobacteriaceae</taxon>
        <taxon>Fusobacterium</taxon>
    </lineage>
</organism>
<dbReference type="GO" id="GO:0015833">
    <property type="term" value="P:peptide transport"/>
    <property type="evidence" value="ECO:0007669"/>
    <property type="project" value="TreeGrafter"/>
</dbReference>
<gene>
    <name evidence="5" type="ORF">DW663_09790</name>
</gene>
<dbReference type="GeneID" id="62762005"/>
<dbReference type="Gene3D" id="3.40.190.10">
    <property type="entry name" value="Periplasmic binding protein-like II"/>
    <property type="match status" value="1"/>
</dbReference>
<evidence type="ECO:0000313" key="5">
    <source>
        <dbReference type="EMBL" id="RHF70818.1"/>
    </source>
</evidence>
<evidence type="ECO:0000313" key="6">
    <source>
        <dbReference type="Proteomes" id="UP000284676"/>
    </source>
</evidence>
<dbReference type="Proteomes" id="UP000284676">
    <property type="component" value="Unassembled WGS sequence"/>
</dbReference>
<protein>
    <recommendedName>
        <fullName evidence="4">Solute-binding protein family 5 domain-containing protein</fullName>
    </recommendedName>
</protein>
<keyword evidence="3" id="KW-0732">Signal</keyword>